<feature type="transmembrane region" description="Helical" evidence="3">
    <location>
        <begin position="110"/>
        <end position="131"/>
    </location>
</feature>
<keyword evidence="3" id="KW-0812">Transmembrane</keyword>
<protein>
    <submittedName>
        <fullName evidence="4">Uncharacterized protein</fullName>
    </submittedName>
</protein>
<keyword evidence="3" id="KW-0472">Membrane</keyword>
<gene>
    <name evidence="4" type="ORF">NIES593_06365</name>
</gene>
<evidence type="ECO:0000256" key="2">
    <source>
        <dbReference type="SAM" id="MobiDB-lite"/>
    </source>
</evidence>
<accession>A0A1U7HMV4</accession>
<sequence>MPLSVYRELVEELQIAQAREEALHAQNRELVKQNQQLRQEIERVIHYAQHLQAVIAVQDTSIASHDVPTPSRLPQSPAAGDDKQQQIIEVESDRSRYASQSNSDGTMNGWVLAIALIIIVVTSCLGAFLIVHSRLGSSSDR</sequence>
<proteinExistence type="predicted"/>
<name>A0A1U7HMV4_9CYAN</name>
<organism evidence="4 5">
    <name type="scientific">Hydrococcus rivularis NIES-593</name>
    <dbReference type="NCBI Taxonomy" id="1921803"/>
    <lineage>
        <taxon>Bacteria</taxon>
        <taxon>Bacillati</taxon>
        <taxon>Cyanobacteriota</taxon>
        <taxon>Cyanophyceae</taxon>
        <taxon>Pleurocapsales</taxon>
        <taxon>Hydrococcaceae</taxon>
        <taxon>Hydrococcus</taxon>
    </lineage>
</organism>
<feature type="region of interest" description="Disordered" evidence="2">
    <location>
        <begin position="65"/>
        <end position="84"/>
    </location>
</feature>
<keyword evidence="1" id="KW-0175">Coiled coil</keyword>
<keyword evidence="3" id="KW-1133">Transmembrane helix</keyword>
<reference evidence="4 5" key="1">
    <citation type="submission" date="2016-11" db="EMBL/GenBank/DDBJ databases">
        <title>Draft Genome Sequences of Nine Cyanobacterial Strains from Diverse Habitats.</title>
        <authorList>
            <person name="Zhu T."/>
            <person name="Hou S."/>
            <person name="Lu X."/>
            <person name="Hess W.R."/>
        </authorList>
    </citation>
    <scope>NUCLEOTIDE SEQUENCE [LARGE SCALE GENOMIC DNA]</scope>
    <source>
        <strain evidence="4 5">NIES-593</strain>
    </source>
</reference>
<evidence type="ECO:0000313" key="4">
    <source>
        <dbReference type="EMBL" id="OKH24930.1"/>
    </source>
</evidence>
<dbReference type="STRING" id="1921803.NIES593_06365"/>
<dbReference type="AlphaFoldDB" id="A0A1U7HMV4"/>
<evidence type="ECO:0000313" key="5">
    <source>
        <dbReference type="Proteomes" id="UP000186868"/>
    </source>
</evidence>
<dbReference type="Proteomes" id="UP000186868">
    <property type="component" value="Unassembled WGS sequence"/>
</dbReference>
<evidence type="ECO:0000256" key="1">
    <source>
        <dbReference type="SAM" id="Coils"/>
    </source>
</evidence>
<feature type="coiled-coil region" evidence="1">
    <location>
        <begin position="6"/>
        <end position="43"/>
    </location>
</feature>
<evidence type="ECO:0000256" key="3">
    <source>
        <dbReference type="SAM" id="Phobius"/>
    </source>
</evidence>
<keyword evidence="5" id="KW-1185">Reference proteome</keyword>
<comment type="caution">
    <text evidence="4">The sequence shown here is derived from an EMBL/GenBank/DDBJ whole genome shotgun (WGS) entry which is preliminary data.</text>
</comment>
<dbReference type="EMBL" id="MRCB01000005">
    <property type="protein sequence ID" value="OKH24930.1"/>
    <property type="molecule type" value="Genomic_DNA"/>
</dbReference>